<dbReference type="Pfam" id="PF01535">
    <property type="entry name" value="PPR"/>
    <property type="match status" value="3"/>
</dbReference>
<sequence length="295" mass="33050">MTRRDLVSWTAMLSGYSQEGDHGLEAIWAFVEMTREGMKLDHVSFVSAVSACGHERTLELGRQIPCLAIKPGYGQHVSVCNVLISTYFKCEFIEDAKLVFRIMNDRNVGSWTTMISVNEECAMSLFNDMRLNGIYPNGVTFIGLIHALSSGILVKEGQTVHGFCMKTSFLPEPNVCISLITMYAKFKTMQDSLKIFEKLNYREIISWHALISGYAQNGLSQEALRTFLSAIIESKPNQYTYVSVLSAISAAEDISLRHGQRCHSYLKKLRLDTDPIVSGALLDMYAKRGSICESQ</sequence>
<dbReference type="OrthoDB" id="1729266at2759"/>
<dbReference type="AlphaFoldDB" id="A0A6A1V8R0"/>
<protein>
    <recommendedName>
        <fullName evidence="5">Pentatricopeptide repeat-containing protein</fullName>
    </recommendedName>
</protein>
<dbReference type="FunFam" id="1.25.40.10:FF:000453">
    <property type="entry name" value="Pentatricopeptide repeat-containing protein mitochondrial"/>
    <property type="match status" value="1"/>
</dbReference>
<gene>
    <name evidence="3" type="ORF">CJ030_MR6G025945</name>
</gene>
<dbReference type="EMBL" id="RXIC02000024">
    <property type="protein sequence ID" value="KAB1209071.1"/>
    <property type="molecule type" value="Genomic_DNA"/>
</dbReference>
<reference evidence="3 4" key="1">
    <citation type="journal article" date="2019" name="Plant Biotechnol. J.">
        <title>The red bayberry genome and genetic basis of sex determination.</title>
        <authorList>
            <person name="Jia H.M."/>
            <person name="Jia H.J."/>
            <person name="Cai Q.L."/>
            <person name="Wang Y."/>
            <person name="Zhao H.B."/>
            <person name="Yang W.F."/>
            <person name="Wang G.Y."/>
            <person name="Li Y.H."/>
            <person name="Zhan D.L."/>
            <person name="Shen Y.T."/>
            <person name="Niu Q.F."/>
            <person name="Chang L."/>
            <person name="Qiu J."/>
            <person name="Zhao L."/>
            <person name="Xie H.B."/>
            <person name="Fu W.Y."/>
            <person name="Jin J."/>
            <person name="Li X.W."/>
            <person name="Jiao Y."/>
            <person name="Zhou C.C."/>
            <person name="Tu T."/>
            <person name="Chai C.Y."/>
            <person name="Gao J.L."/>
            <person name="Fan L.J."/>
            <person name="van de Weg E."/>
            <person name="Wang J.Y."/>
            <person name="Gao Z.S."/>
        </authorList>
    </citation>
    <scope>NUCLEOTIDE SEQUENCE [LARGE SCALE GENOMIC DNA]</scope>
    <source>
        <tissue evidence="3">Leaves</tissue>
    </source>
</reference>
<accession>A0A6A1V8R0</accession>
<dbReference type="Gene3D" id="1.25.40.10">
    <property type="entry name" value="Tetratricopeptide repeat domain"/>
    <property type="match status" value="3"/>
</dbReference>
<evidence type="ECO:0000256" key="1">
    <source>
        <dbReference type="ARBA" id="ARBA00022737"/>
    </source>
</evidence>
<dbReference type="PANTHER" id="PTHR24015">
    <property type="entry name" value="OS07G0578800 PROTEIN-RELATED"/>
    <property type="match status" value="1"/>
</dbReference>
<comment type="caution">
    <text evidence="3">The sequence shown here is derived from an EMBL/GenBank/DDBJ whole genome shotgun (WGS) entry which is preliminary data.</text>
</comment>
<dbReference type="InterPro" id="IPR011990">
    <property type="entry name" value="TPR-like_helical_dom_sf"/>
</dbReference>
<evidence type="ECO:0000313" key="3">
    <source>
        <dbReference type="EMBL" id="KAB1209071.1"/>
    </source>
</evidence>
<evidence type="ECO:0000313" key="4">
    <source>
        <dbReference type="Proteomes" id="UP000516437"/>
    </source>
</evidence>
<dbReference type="PROSITE" id="PS51375">
    <property type="entry name" value="PPR"/>
    <property type="match status" value="1"/>
</dbReference>
<dbReference type="InterPro" id="IPR046960">
    <property type="entry name" value="PPR_At4g14850-like_plant"/>
</dbReference>
<dbReference type="GO" id="GO:0009451">
    <property type="term" value="P:RNA modification"/>
    <property type="evidence" value="ECO:0007669"/>
    <property type="project" value="InterPro"/>
</dbReference>
<keyword evidence="1" id="KW-0677">Repeat</keyword>
<name>A0A6A1V8R0_9ROSI</name>
<dbReference type="InterPro" id="IPR002885">
    <property type="entry name" value="PPR_rpt"/>
</dbReference>
<dbReference type="GO" id="GO:0003723">
    <property type="term" value="F:RNA binding"/>
    <property type="evidence" value="ECO:0007669"/>
    <property type="project" value="InterPro"/>
</dbReference>
<dbReference type="Proteomes" id="UP000516437">
    <property type="component" value="Chromosome 6"/>
</dbReference>
<evidence type="ECO:0008006" key="5">
    <source>
        <dbReference type="Google" id="ProtNLM"/>
    </source>
</evidence>
<keyword evidence="4" id="KW-1185">Reference proteome</keyword>
<organism evidence="3 4">
    <name type="scientific">Morella rubra</name>
    <name type="common">Chinese bayberry</name>
    <dbReference type="NCBI Taxonomy" id="262757"/>
    <lineage>
        <taxon>Eukaryota</taxon>
        <taxon>Viridiplantae</taxon>
        <taxon>Streptophyta</taxon>
        <taxon>Embryophyta</taxon>
        <taxon>Tracheophyta</taxon>
        <taxon>Spermatophyta</taxon>
        <taxon>Magnoliopsida</taxon>
        <taxon>eudicotyledons</taxon>
        <taxon>Gunneridae</taxon>
        <taxon>Pentapetalae</taxon>
        <taxon>rosids</taxon>
        <taxon>fabids</taxon>
        <taxon>Fagales</taxon>
        <taxon>Myricaceae</taxon>
        <taxon>Morella</taxon>
    </lineage>
</organism>
<feature type="repeat" description="PPR" evidence="2">
    <location>
        <begin position="5"/>
        <end position="40"/>
    </location>
</feature>
<proteinExistence type="predicted"/>
<dbReference type="PANTHER" id="PTHR24015:SF524">
    <property type="entry name" value="OS07G0670000 PROTEIN"/>
    <property type="match status" value="1"/>
</dbReference>
<evidence type="ECO:0000256" key="2">
    <source>
        <dbReference type="PROSITE-ProRule" id="PRU00708"/>
    </source>
</evidence>